<protein>
    <submittedName>
        <fullName evidence="3">Uncharacterized protein</fullName>
    </submittedName>
</protein>
<dbReference type="InterPro" id="IPR054715">
    <property type="entry name" value="GGR_cat"/>
</dbReference>
<name>A0A1W9S0C8_9BACT</name>
<dbReference type="Proteomes" id="UP000192611">
    <property type="component" value="Unassembled WGS sequence"/>
</dbReference>
<evidence type="ECO:0000313" key="4">
    <source>
        <dbReference type="Proteomes" id="UP000192611"/>
    </source>
</evidence>
<proteinExistence type="predicted"/>
<dbReference type="Pfam" id="PF22578">
    <property type="entry name" value="GGR_cat"/>
    <property type="match status" value="1"/>
</dbReference>
<accession>A0A1W9S0C8</accession>
<feature type="non-terminal residue" evidence="3">
    <location>
        <position position="207"/>
    </location>
</feature>
<evidence type="ECO:0000259" key="2">
    <source>
        <dbReference type="Pfam" id="PF22578"/>
    </source>
</evidence>
<reference evidence="4" key="1">
    <citation type="submission" date="2017-03" db="EMBL/GenBank/DDBJ databases">
        <title>Novel pathways for hydrocarbon cycling and metabolic interdependencies in hydrothermal sediment communities.</title>
        <authorList>
            <person name="Dombrowski N."/>
            <person name="Seitz K."/>
            <person name="Teske A."/>
            <person name="Baker B."/>
        </authorList>
    </citation>
    <scope>NUCLEOTIDE SEQUENCE [LARGE SCALE GENOMIC DNA]</scope>
</reference>
<feature type="domain" description="Digeranylgeranylglycerophospholipid reductase catalytic" evidence="2">
    <location>
        <begin position="76"/>
        <end position="159"/>
    </location>
</feature>
<organism evidence="3 4">
    <name type="scientific">Candidatus Coatesbacteria bacterium 4484_99</name>
    <dbReference type="NCBI Taxonomy" id="1970774"/>
    <lineage>
        <taxon>Bacteria</taxon>
        <taxon>Candidatus Coatesiibacteriota</taxon>
    </lineage>
</organism>
<dbReference type="InterPro" id="IPR036188">
    <property type="entry name" value="FAD/NAD-bd_sf"/>
</dbReference>
<feature type="domain" description="FAD dependent oxidoreductase" evidence="1">
    <location>
        <begin position="169"/>
        <end position="201"/>
    </location>
</feature>
<dbReference type="Gene3D" id="3.50.50.60">
    <property type="entry name" value="FAD/NAD(P)-binding domain"/>
    <property type="match status" value="2"/>
</dbReference>
<dbReference type="InterPro" id="IPR050407">
    <property type="entry name" value="Geranylgeranyl_reductase"/>
</dbReference>
<evidence type="ECO:0000313" key="3">
    <source>
        <dbReference type="EMBL" id="OQX90102.1"/>
    </source>
</evidence>
<dbReference type="Pfam" id="PF01266">
    <property type="entry name" value="DAO"/>
    <property type="match status" value="1"/>
</dbReference>
<comment type="caution">
    <text evidence="3">The sequence shown here is derived from an EMBL/GenBank/DDBJ whole genome shotgun (WGS) entry which is preliminary data.</text>
</comment>
<dbReference type="SUPFAM" id="SSF51905">
    <property type="entry name" value="FAD/NAD(P)-binding domain"/>
    <property type="match status" value="2"/>
</dbReference>
<dbReference type="PANTHER" id="PTHR42685:SF22">
    <property type="entry name" value="CONDITIONED MEDIUM FACTOR RECEPTOR 1"/>
    <property type="match status" value="1"/>
</dbReference>
<dbReference type="AlphaFoldDB" id="A0A1W9S0C8"/>
<evidence type="ECO:0000259" key="1">
    <source>
        <dbReference type="Pfam" id="PF01266"/>
    </source>
</evidence>
<gene>
    <name evidence="3" type="ORF">B6D57_04905</name>
</gene>
<dbReference type="InterPro" id="IPR006076">
    <property type="entry name" value="FAD-dep_OxRdtase"/>
</dbReference>
<dbReference type="PANTHER" id="PTHR42685">
    <property type="entry name" value="GERANYLGERANYL DIPHOSPHATE REDUCTASE"/>
    <property type="match status" value="1"/>
</dbReference>
<sequence length="207" mass="23009">MFDRVVQEEARISGARMLFNCRVIDICKSGTDRIKVKYTDSGGGEGVLVGRFIIGADGASSIVGRRMGLIKGFKRDLYVCFQYKAYIEGIDRDDEIYFFVNPELLPYSYAWIFPKGDNLYNVGVATLFRLLKLKPKEILDCWLRELKLEVDIVEYLSGVVPVGRRNIYDLIVVGGGLAGSSAARVASQKGLSVVVLEKEADIVSPPQ</sequence>
<dbReference type="EMBL" id="NATQ01000102">
    <property type="protein sequence ID" value="OQX90102.1"/>
    <property type="molecule type" value="Genomic_DNA"/>
</dbReference>